<accession>A0A7U6JJH2</accession>
<evidence type="ECO:0000313" key="1">
    <source>
        <dbReference type="EMBL" id="BAO45533.1"/>
    </source>
</evidence>
<gene>
    <name evidence="1" type="ORF">TBH_C2627</name>
</gene>
<dbReference type="Proteomes" id="UP000031631">
    <property type="component" value="Chromosome"/>
</dbReference>
<protein>
    <submittedName>
        <fullName evidence="1">Uncharacterized protein</fullName>
    </submittedName>
</protein>
<evidence type="ECO:0000313" key="2">
    <source>
        <dbReference type="Proteomes" id="UP000031631"/>
    </source>
</evidence>
<sequence>MAGKTPALKGSSFSGAVYFHAEKPATIENRTSHTFLFCCYNWCPDTGLAKRRDDFLGNYPHKDTWLNRVSCLSDFPSLLESKSMAKIFRLLVLLVSCSSWLSVAMAAPSGEQQLLNYSQTHDMVAYDGIPMLRVFDSGRVQVHLPAYMKQAGDYEYFLTGEEMKILSDRMARKSVTAFNKSALAEKLHMAEAASRVQGAQLFAISDNTYTILKVSPGGSEPGRTIEWSNLQNDAQRYSQVQDLVDLAETERFLQKLLHHPHMKKLD</sequence>
<name>A0A7U6JJH2_9GAMM</name>
<keyword evidence="2" id="KW-1185">Reference proteome</keyword>
<reference evidence="1 2" key="1">
    <citation type="journal article" date="2014" name="PLoS ONE">
        <title>Physiological and genomic features of a novel sulfur-oxidizing gammaproteobacterium belonging to a previously uncultivated symbiotic lineage isolated from a hydrothermal vent.</title>
        <authorList>
            <person name="Nunoura T."/>
            <person name="Takaki Y."/>
            <person name="Kazama H."/>
            <person name="Kakuta J."/>
            <person name="Shimamura S."/>
            <person name="Makita H."/>
            <person name="Hirai M."/>
            <person name="Miyazaki M."/>
            <person name="Takai K."/>
        </authorList>
    </citation>
    <scope>NUCLEOTIDE SEQUENCE [LARGE SCALE GENOMIC DNA]</scope>
    <source>
        <strain evidence="1 2">Hiromi1</strain>
    </source>
</reference>
<dbReference type="KEGG" id="tbn:TBH_C2627"/>
<dbReference type="AlphaFoldDB" id="A0A7U6JJH2"/>
<dbReference type="EMBL" id="AP012273">
    <property type="protein sequence ID" value="BAO45533.1"/>
    <property type="molecule type" value="Genomic_DNA"/>
</dbReference>
<organism evidence="1 2">
    <name type="scientific">Thiolapillus brandeum</name>
    <dbReference type="NCBI Taxonomy" id="1076588"/>
    <lineage>
        <taxon>Bacteria</taxon>
        <taxon>Pseudomonadati</taxon>
        <taxon>Pseudomonadota</taxon>
        <taxon>Gammaproteobacteria</taxon>
        <taxon>Chromatiales</taxon>
        <taxon>Sedimenticolaceae</taxon>
        <taxon>Thiolapillus</taxon>
    </lineage>
</organism>
<proteinExistence type="predicted"/>